<comment type="caution">
    <text evidence="6">The sequence shown here is derived from an EMBL/GenBank/DDBJ whole genome shotgun (WGS) entry which is preliminary data.</text>
</comment>
<feature type="binding site" evidence="2">
    <location>
        <position position="65"/>
    </location>
    <ligand>
        <name>Fe cation</name>
        <dbReference type="ChEBI" id="CHEBI:24875"/>
    </ligand>
</feature>
<dbReference type="InterPro" id="IPR011051">
    <property type="entry name" value="RmlC_Cupin_sf"/>
</dbReference>
<name>A0A8H9I9E3_9ALTE</name>
<dbReference type="Pfam" id="PF05726">
    <property type="entry name" value="Pirin_C"/>
    <property type="match status" value="1"/>
</dbReference>
<feature type="binding site" evidence="2">
    <location>
        <position position="67"/>
    </location>
    <ligand>
        <name>Fe cation</name>
        <dbReference type="ChEBI" id="CHEBI:24875"/>
    </ligand>
</feature>
<dbReference type="RefSeq" id="WP_191865531.1">
    <property type="nucleotide sequence ID" value="NZ_BMZC01000003.1"/>
</dbReference>
<comment type="cofactor">
    <cofactor evidence="2">
        <name>Fe cation</name>
        <dbReference type="ChEBI" id="CHEBI:24875"/>
    </cofactor>
    <text evidence="2">Binds 1 Fe cation per subunit.</text>
</comment>
<evidence type="ECO:0000313" key="7">
    <source>
        <dbReference type="Proteomes" id="UP000622604"/>
    </source>
</evidence>
<dbReference type="InterPro" id="IPR012093">
    <property type="entry name" value="Pirin"/>
</dbReference>
<dbReference type="InterPro" id="IPR008778">
    <property type="entry name" value="Pirin_C_dom"/>
</dbReference>
<accession>A0A8H9I9E3</accession>
<dbReference type="PANTHER" id="PTHR13903:SF8">
    <property type="entry name" value="PIRIN"/>
    <property type="match status" value="1"/>
</dbReference>
<dbReference type="AlphaFoldDB" id="A0A8H9I9E3"/>
<protein>
    <submittedName>
        <fullName evidence="6">Nuclease PIN</fullName>
    </submittedName>
</protein>
<dbReference type="PIRSF" id="PIRSF006232">
    <property type="entry name" value="Pirin"/>
    <property type="match status" value="1"/>
</dbReference>
<dbReference type="Gene3D" id="2.60.120.10">
    <property type="entry name" value="Jelly Rolls"/>
    <property type="match status" value="2"/>
</dbReference>
<evidence type="ECO:0000256" key="2">
    <source>
        <dbReference type="PIRSR" id="PIRSR006232-1"/>
    </source>
</evidence>
<keyword evidence="2" id="KW-0479">Metal-binding</keyword>
<dbReference type="InterPro" id="IPR014710">
    <property type="entry name" value="RmlC-like_jellyroll"/>
</dbReference>
<feature type="binding site" evidence="2">
    <location>
        <position position="114"/>
    </location>
    <ligand>
        <name>Fe cation</name>
        <dbReference type="ChEBI" id="CHEBI:24875"/>
    </ligand>
</feature>
<proteinExistence type="inferred from homology"/>
<comment type="similarity">
    <text evidence="1 3">Belongs to the pirin family.</text>
</comment>
<feature type="binding site" evidence="2">
    <location>
        <position position="112"/>
    </location>
    <ligand>
        <name>Fe cation</name>
        <dbReference type="ChEBI" id="CHEBI:24875"/>
    </ligand>
</feature>
<feature type="domain" description="Pirin C-terminal" evidence="5">
    <location>
        <begin position="183"/>
        <end position="286"/>
    </location>
</feature>
<evidence type="ECO:0000256" key="3">
    <source>
        <dbReference type="RuleBase" id="RU003457"/>
    </source>
</evidence>
<dbReference type="CDD" id="cd02247">
    <property type="entry name" value="cupin_pirin_C"/>
    <property type="match status" value="1"/>
</dbReference>
<dbReference type="InterPro" id="IPR003829">
    <property type="entry name" value="Pirin_N_dom"/>
</dbReference>
<dbReference type="EMBL" id="BMZC01000003">
    <property type="protein sequence ID" value="GGZ54734.1"/>
    <property type="molecule type" value="Genomic_DNA"/>
</dbReference>
<evidence type="ECO:0000256" key="1">
    <source>
        <dbReference type="ARBA" id="ARBA00008416"/>
    </source>
</evidence>
<dbReference type="PANTHER" id="PTHR13903">
    <property type="entry name" value="PIRIN-RELATED"/>
    <property type="match status" value="1"/>
</dbReference>
<evidence type="ECO:0000259" key="4">
    <source>
        <dbReference type="Pfam" id="PF02678"/>
    </source>
</evidence>
<dbReference type="SUPFAM" id="SSF51182">
    <property type="entry name" value="RmlC-like cupins"/>
    <property type="match status" value="1"/>
</dbReference>
<feature type="domain" description="Pirin N-terminal" evidence="4">
    <location>
        <begin position="20"/>
        <end position="129"/>
    </location>
</feature>
<dbReference type="GO" id="GO:0046872">
    <property type="term" value="F:metal ion binding"/>
    <property type="evidence" value="ECO:0007669"/>
    <property type="project" value="UniProtKB-KW"/>
</dbReference>
<organism evidence="6 7">
    <name type="scientific">Paraglaciecola chathamensis</name>
    <dbReference type="NCBI Taxonomy" id="368405"/>
    <lineage>
        <taxon>Bacteria</taxon>
        <taxon>Pseudomonadati</taxon>
        <taxon>Pseudomonadota</taxon>
        <taxon>Gammaproteobacteria</taxon>
        <taxon>Alteromonadales</taxon>
        <taxon>Alteromonadaceae</taxon>
        <taxon>Paraglaciecola</taxon>
    </lineage>
</organism>
<gene>
    <name evidence="6" type="primary">pirA</name>
    <name evidence="6" type="ORF">GCM10011274_10930</name>
</gene>
<evidence type="ECO:0000313" key="6">
    <source>
        <dbReference type="EMBL" id="GGZ54734.1"/>
    </source>
</evidence>
<dbReference type="Pfam" id="PF02678">
    <property type="entry name" value="Pirin"/>
    <property type="match status" value="1"/>
</dbReference>
<evidence type="ECO:0000259" key="5">
    <source>
        <dbReference type="Pfam" id="PF05726"/>
    </source>
</evidence>
<dbReference type="Proteomes" id="UP000622604">
    <property type="component" value="Unassembled WGS sequence"/>
</dbReference>
<sequence length="294" mass="31722">MSLVRAESNAQKPKISMSPVTAGAPFSVADGFDALSFRHKSFASGFDPLIMVDHYVMTAPTFGAHPHAGLSAVSILFEDSVGKFHNTDSIGNDFDLEPGDLYWLKAASGAVHDERPRSGAKIHGLQMFVNIPNYDKNAMPNTLHVKASDMPIIERDGSRVRLVLGDYLDETSAQSPSIPMNILDGRLNTASEFRFQLQAGFNAWVYAVSGEINLHAGESQMTLQKGESLAIENTDSDSVLNLTNQSSHAAHFVIVSAEPLNESFVQQGPLVASDNETMNAVIAKEQAGLFGSIN</sequence>
<keyword evidence="2" id="KW-0408">Iron</keyword>
<reference evidence="6" key="1">
    <citation type="journal article" date="2014" name="Int. J. Syst. Evol. Microbiol.">
        <title>Complete genome sequence of Corynebacterium casei LMG S-19264T (=DSM 44701T), isolated from a smear-ripened cheese.</title>
        <authorList>
            <consortium name="US DOE Joint Genome Institute (JGI-PGF)"/>
            <person name="Walter F."/>
            <person name="Albersmeier A."/>
            <person name="Kalinowski J."/>
            <person name="Ruckert C."/>
        </authorList>
    </citation>
    <scope>NUCLEOTIDE SEQUENCE</scope>
    <source>
        <strain evidence="6">KCTC 32337</strain>
    </source>
</reference>
<reference evidence="6" key="2">
    <citation type="submission" date="2020-09" db="EMBL/GenBank/DDBJ databases">
        <authorList>
            <person name="Sun Q."/>
            <person name="Kim S."/>
        </authorList>
    </citation>
    <scope>NUCLEOTIDE SEQUENCE</scope>
    <source>
        <strain evidence="6">KCTC 32337</strain>
    </source>
</reference>